<reference evidence="2 3" key="1">
    <citation type="journal article" date="2018" name="Genome Announc.">
        <title>Complete genomes of two Megasphaera elsdenii strains, NCIMB 702410 and ATCC 25940.</title>
        <authorList>
            <person name="Hatmaker E.A."/>
            <person name="O'Dell K."/>
            <person name="Riley L.A."/>
            <person name="Klingeman D.M."/>
            <person name="Guss A.M."/>
        </authorList>
    </citation>
    <scope>NUCLEOTIDE SEQUENCE [LARGE SCALE GENOMIC DNA]</scope>
    <source>
        <strain evidence="2 3">NCIMB702410</strain>
    </source>
</reference>
<dbReference type="InterPro" id="IPR018631">
    <property type="entry name" value="AAA-ATPase-like_dom"/>
</dbReference>
<dbReference type="Pfam" id="PF09820">
    <property type="entry name" value="AAA-ATPase_like"/>
    <property type="match status" value="1"/>
</dbReference>
<dbReference type="AlphaFoldDB" id="A0A2S0M7S0"/>
<evidence type="ECO:0000259" key="1">
    <source>
        <dbReference type="Pfam" id="PF09820"/>
    </source>
</evidence>
<dbReference type="InterPro" id="IPR012547">
    <property type="entry name" value="PDDEXK_9"/>
</dbReference>
<dbReference type="RefSeq" id="WP_027895436.1">
    <property type="nucleotide sequence ID" value="NZ_CP027569.1"/>
</dbReference>
<dbReference type="OrthoDB" id="1050390at2"/>
<evidence type="ECO:0000313" key="3">
    <source>
        <dbReference type="Proteomes" id="UP000238358"/>
    </source>
</evidence>
<dbReference type="Proteomes" id="UP000238358">
    <property type="component" value="Chromosome"/>
</dbReference>
<name>A0A2S0M7S0_MEGEL</name>
<feature type="domain" description="AAA-ATPase-like" evidence="1">
    <location>
        <begin position="6"/>
        <end position="232"/>
    </location>
</feature>
<protein>
    <recommendedName>
        <fullName evidence="1">AAA-ATPase-like domain-containing protein</fullName>
    </recommendedName>
</protein>
<proteinExistence type="predicted"/>
<dbReference type="PANTHER" id="PTHR34825">
    <property type="entry name" value="CONSERVED PROTEIN, WITH A WEAK D-GALACTARATE DEHYDRATASE/ALTRONATE HYDROLASE DOMAIN"/>
    <property type="match status" value="1"/>
</dbReference>
<evidence type="ECO:0000313" key="2">
    <source>
        <dbReference type="EMBL" id="AVO27515.1"/>
    </source>
</evidence>
<sequence length="556" mass="63834">MKWQMPIGVDNFFDIRSKHYYFVDKTDFIRQLIDGHSAVTLITRPRRFGKTLTLSMLEYFFSIEKEAQSRHLFDGLAIDLAGVDYMAQRGQYPVLFLSLKDLKDLTWPQMLQSLSSWISYWFIDHDYLADSPSVNPDLRRRFLALKQQASGQNEMQLALALLVKMMHQHFGKPVILLIDEYDAPIQQAWKHDFYTECIAFMKQFLGSVLKGNRDLDFAVLTGVLRVAKESIFSDLNNLDVCSVMDAAYREVIGFTPQEVAQMAEDLTMAEALPDLKKWYDGYLFSGAEIYNPWSIINFFRHGEVGDYWVNTSGNGIIREMLRHVTADTEGDLLALLQGCQVTALIREGVIYEDIGHDTDALYTMLLTTGYLTAVSRRRGIGSIRCELVIPNREVQDIYRFEILDKMRGRYSVSRLETMFDELLSGKGQAFSELLGGYIRDLVSVYDTAHKESFYHGFVLGMTALFASDYIIESNRESGYGRFDLAIIPKDVEKAGVIMEFKVADSEADMTDKAKEALQQIEEREYVTEFRRRGIQTVWKYGIAFCGKKVEVVRGQY</sequence>
<dbReference type="EMBL" id="CP027569">
    <property type="protein sequence ID" value="AVO27515.1"/>
    <property type="molecule type" value="Genomic_DNA"/>
</dbReference>
<dbReference type="PANTHER" id="PTHR34825:SF1">
    <property type="entry name" value="AAA-ATPASE-LIKE DOMAIN-CONTAINING PROTEIN"/>
    <property type="match status" value="1"/>
</dbReference>
<dbReference type="Pfam" id="PF08011">
    <property type="entry name" value="PDDEXK_9"/>
    <property type="match status" value="1"/>
</dbReference>
<accession>A0A2S0M7S0</accession>
<organism evidence="2 3">
    <name type="scientific">Megasphaera elsdenii</name>
    <dbReference type="NCBI Taxonomy" id="907"/>
    <lineage>
        <taxon>Bacteria</taxon>
        <taxon>Bacillati</taxon>
        <taxon>Bacillota</taxon>
        <taxon>Negativicutes</taxon>
        <taxon>Veillonellales</taxon>
        <taxon>Veillonellaceae</taxon>
        <taxon>Megasphaera</taxon>
    </lineage>
</organism>
<gene>
    <name evidence="2" type="ORF">C6Y28_07815</name>
</gene>